<evidence type="ECO:0000256" key="6">
    <source>
        <dbReference type="ARBA" id="ARBA00041766"/>
    </source>
</evidence>
<gene>
    <name evidence="10" type="ORF">RDWZM_004881</name>
</gene>
<sequence length="350" mass="38527">MVANNGDLPLIYVRTPMIESVALRPFTSGRSVFLKLENCQPSGSFKLRGVGDQVKHAKLEGFQRVVICSGGNAGLAAAYAALQLEIQCHVVVPRRTPRLVIERLRELSATVEIYGDSAKEVAERAEQISKFDSITYLVHPHDHEILWNGNSTIIDEIVEDFGYGVVPSLIVTSCGGGGLLCGLVEGIRRHRWEKRTKILVMESVGTDSFNACVKAGGKRVILEPERMNSIVTSLAVAQVTEQTAKVFKESCPPLLSRVVTDRDAIKACSRFANDHRFLVGPACGTTLSALYEGIVERVLNNDEDQHTTIYDRQQHEDFIHDAHGPVVIIVDGGAEISVETLNHWKALFEI</sequence>
<name>A0A9Q0RLS9_BLOTA</name>
<comment type="similarity">
    <text evidence="2">Belongs to the serine/threonine dehydratase family.</text>
</comment>
<dbReference type="SUPFAM" id="SSF53686">
    <property type="entry name" value="Tryptophan synthase beta subunit-like PLP-dependent enzymes"/>
    <property type="match status" value="1"/>
</dbReference>
<dbReference type="Gene3D" id="3.40.50.1100">
    <property type="match status" value="2"/>
</dbReference>
<dbReference type="PANTHER" id="PTHR48078:SF2">
    <property type="entry name" value="CATABOLIC L-SERINE_THREONINE DEHYDRATASE"/>
    <property type="match status" value="1"/>
</dbReference>
<reference evidence="10" key="1">
    <citation type="submission" date="2022-12" db="EMBL/GenBank/DDBJ databases">
        <title>Genome assemblies of Blomia tropicalis.</title>
        <authorList>
            <person name="Cui Y."/>
        </authorList>
    </citation>
    <scope>NUCLEOTIDE SEQUENCE</scope>
    <source>
        <tissue evidence="10">Adult mites</tissue>
    </source>
</reference>
<accession>A0A9Q0RLS9</accession>
<evidence type="ECO:0000256" key="4">
    <source>
        <dbReference type="ARBA" id="ARBA00022898"/>
    </source>
</evidence>
<comment type="cofactor">
    <cofactor evidence="1">
        <name>pyridoxal 5'-phosphate</name>
        <dbReference type="ChEBI" id="CHEBI:597326"/>
    </cofactor>
</comment>
<dbReference type="InterPro" id="IPR050147">
    <property type="entry name" value="Ser/Thr_Dehydratase"/>
</dbReference>
<evidence type="ECO:0000256" key="2">
    <source>
        <dbReference type="ARBA" id="ARBA00010869"/>
    </source>
</evidence>
<protein>
    <recommendedName>
        <fullName evidence="3">L-serine ammonia-lyase</fullName>
        <ecNumber evidence="3">4.3.1.17</ecNumber>
    </recommendedName>
    <alternativeName>
        <fullName evidence="6">L-serine deaminase</fullName>
    </alternativeName>
    <alternativeName>
        <fullName evidence="7">L-threonine dehydratase</fullName>
    </alternativeName>
</protein>
<keyword evidence="5" id="KW-0456">Lyase</keyword>
<evidence type="ECO:0000256" key="1">
    <source>
        <dbReference type="ARBA" id="ARBA00001933"/>
    </source>
</evidence>
<dbReference type="Pfam" id="PF00291">
    <property type="entry name" value="PALP"/>
    <property type="match status" value="1"/>
</dbReference>
<dbReference type="InterPro" id="IPR036052">
    <property type="entry name" value="TrpB-like_PALP_sf"/>
</dbReference>
<dbReference type="GO" id="GO:0009097">
    <property type="term" value="P:isoleucine biosynthetic process"/>
    <property type="evidence" value="ECO:0007669"/>
    <property type="project" value="TreeGrafter"/>
</dbReference>
<feature type="domain" description="Tryptophan synthase beta chain-like PALP" evidence="9">
    <location>
        <begin position="12"/>
        <end position="292"/>
    </location>
</feature>
<evidence type="ECO:0000256" key="7">
    <source>
        <dbReference type="ARBA" id="ARBA00042605"/>
    </source>
</evidence>
<organism evidence="10 11">
    <name type="scientific">Blomia tropicalis</name>
    <name type="common">Mite</name>
    <dbReference type="NCBI Taxonomy" id="40697"/>
    <lineage>
        <taxon>Eukaryota</taxon>
        <taxon>Metazoa</taxon>
        <taxon>Ecdysozoa</taxon>
        <taxon>Arthropoda</taxon>
        <taxon>Chelicerata</taxon>
        <taxon>Arachnida</taxon>
        <taxon>Acari</taxon>
        <taxon>Acariformes</taxon>
        <taxon>Sarcoptiformes</taxon>
        <taxon>Astigmata</taxon>
        <taxon>Glycyphagoidea</taxon>
        <taxon>Echimyopodidae</taxon>
        <taxon>Blomia</taxon>
    </lineage>
</organism>
<dbReference type="GO" id="GO:0004794">
    <property type="term" value="F:threonine deaminase activity"/>
    <property type="evidence" value="ECO:0007669"/>
    <property type="project" value="TreeGrafter"/>
</dbReference>
<dbReference type="EC" id="4.3.1.17" evidence="3"/>
<evidence type="ECO:0000256" key="3">
    <source>
        <dbReference type="ARBA" id="ARBA00012093"/>
    </source>
</evidence>
<dbReference type="AlphaFoldDB" id="A0A9Q0RLS9"/>
<evidence type="ECO:0000313" key="11">
    <source>
        <dbReference type="Proteomes" id="UP001142055"/>
    </source>
</evidence>
<dbReference type="InterPro" id="IPR001926">
    <property type="entry name" value="TrpB-like_PALP"/>
</dbReference>
<evidence type="ECO:0000256" key="8">
    <source>
        <dbReference type="ARBA" id="ARBA00049406"/>
    </source>
</evidence>
<evidence type="ECO:0000313" key="10">
    <source>
        <dbReference type="EMBL" id="KAJ6219069.1"/>
    </source>
</evidence>
<dbReference type="PANTHER" id="PTHR48078">
    <property type="entry name" value="THREONINE DEHYDRATASE, MITOCHONDRIAL-RELATED"/>
    <property type="match status" value="1"/>
</dbReference>
<dbReference type="InterPro" id="IPR000634">
    <property type="entry name" value="Ser/Thr_deHydtase_PyrdxlP-BS"/>
</dbReference>
<dbReference type="GO" id="GO:0030170">
    <property type="term" value="F:pyridoxal phosphate binding"/>
    <property type="evidence" value="ECO:0007669"/>
    <property type="project" value="InterPro"/>
</dbReference>
<dbReference type="Proteomes" id="UP001142055">
    <property type="component" value="Chromosome 2"/>
</dbReference>
<dbReference type="PROSITE" id="PS00165">
    <property type="entry name" value="DEHYDRATASE_SER_THR"/>
    <property type="match status" value="1"/>
</dbReference>
<dbReference type="OMA" id="RVHFYAS"/>
<keyword evidence="11" id="KW-1185">Reference proteome</keyword>
<dbReference type="EMBL" id="JAPWDV010000002">
    <property type="protein sequence ID" value="KAJ6219069.1"/>
    <property type="molecule type" value="Genomic_DNA"/>
</dbReference>
<keyword evidence="4" id="KW-0663">Pyridoxal phosphate</keyword>
<comment type="catalytic activity">
    <reaction evidence="8">
        <text>L-serine = pyruvate + NH4(+)</text>
        <dbReference type="Rhea" id="RHEA:19169"/>
        <dbReference type="ChEBI" id="CHEBI:15361"/>
        <dbReference type="ChEBI" id="CHEBI:28938"/>
        <dbReference type="ChEBI" id="CHEBI:33384"/>
        <dbReference type="EC" id="4.3.1.17"/>
    </reaction>
</comment>
<dbReference type="GO" id="GO:0006567">
    <property type="term" value="P:L-threonine catabolic process"/>
    <property type="evidence" value="ECO:0007669"/>
    <property type="project" value="TreeGrafter"/>
</dbReference>
<evidence type="ECO:0000256" key="5">
    <source>
        <dbReference type="ARBA" id="ARBA00023239"/>
    </source>
</evidence>
<dbReference type="GO" id="GO:0006565">
    <property type="term" value="P:L-serine catabolic process"/>
    <property type="evidence" value="ECO:0007669"/>
    <property type="project" value="TreeGrafter"/>
</dbReference>
<comment type="caution">
    <text evidence="10">The sequence shown here is derived from an EMBL/GenBank/DDBJ whole genome shotgun (WGS) entry which is preliminary data.</text>
</comment>
<evidence type="ECO:0000259" key="9">
    <source>
        <dbReference type="Pfam" id="PF00291"/>
    </source>
</evidence>
<proteinExistence type="inferred from homology"/>
<dbReference type="GO" id="GO:0003941">
    <property type="term" value="F:L-serine ammonia-lyase activity"/>
    <property type="evidence" value="ECO:0007669"/>
    <property type="project" value="UniProtKB-EC"/>
</dbReference>